<dbReference type="InterPro" id="IPR036188">
    <property type="entry name" value="FAD/NAD-bd_sf"/>
</dbReference>
<comment type="pathway">
    <text evidence="1">Carotenoid biosynthesis; beta-carotene biosynthesis.</text>
</comment>
<comment type="similarity">
    <text evidence="2">Belongs to the lycopene cyclase family.</text>
</comment>
<proteinExistence type="inferred from homology"/>
<keyword evidence="6" id="KW-0413">Isomerase</keyword>
<keyword evidence="5" id="KW-0520">NAD</keyword>
<dbReference type="NCBIfam" id="TIGR01790">
    <property type="entry name" value="carotene-cycl"/>
    <property type="match status" value="1"/>
</dbReference>
<reference evidence="8" key="1">
    <citation type="submission" date="2024-02" db="EMBL/GenBank/DDBJ databases">
        <authorList>
            <consortium name="ELIXIR-Norway"/>
            <consortium name="Elixir Norway"/>
        </authorList>
    </citation>
    <scope>NUCLEOTIDE SEQUENCE</scope>
</reference>
<dbReference type="EC" id="5.5.1.19" evidence="3"/>
<accession>A0ABP0UWT9</accession>
<dbReference type="Proteomes" id="UP001497512">
    <property type="component" value="Chromosome 7"/>
</dbReference>
<evidence type="ECO:0000313" key="8">
    <source>
        <dbReference type="EMBL" id="CAK9231967.1"/>
    </source>
</evidence>
<name>A0ABP0UWT9_9BRYO</name>
<evidence type="ECO:0000256" key="1">
    <source>
        <dbReference type="ARBA" id="ARBA00005089"/>
    </source>
</evidence>
<evidence type="ECO:0000256" key="4">
    <source>
        <dbReference type="ARBA" id="ARBA00022746"/>
    </source>
</evidence>
<comment type="pathway">
    <text evidence="7">Carotenoid biosynthesis; beta-zeacarotene biosynthesis.</text>
</comment>
<keyword evidence="4" id="KW-0125">Carotenoid biosynthesis</keyword>
<dbReference type="Pfam" id="PF05834">
    <property type="entry name" value="Lycopene_cycl"/>
    <property type="match status" value="1"/>
</dbReference>
<dbReference type="SUPFAM" id="SSF51905">
    <property type="entry name" value="FAD/NAD(P)-binding domain"/>
    <property type="match status" value="1"/>
</dbReference>
<dbReference type="Gene3D" id="3.50.50.60">
    <property type="entry name" value="FAD/NAD(P)-binding domain"/>
    <property type="match status" value="1"/>
</dbReference>
<evidence type="ECO:0000313" key="9">
    <source>
        <dbReference type="Proteomes" id="UP001497512"/>
    </source>
</evidence>
<evidence type="ECO:0000256" key="2">
    <source>
        <dbReference type="ARBA" id="ARBA00006599"/>
    </source>
</evidence>
<dbReference type="InterPro" id="IPR010108">
    <property type="entry name" value="Lycopene_cyclase_b/e"/>
</dbReference>
<gene>
    <name evidence="8" type="ORF">CSSPTR1EN2_LOCUS21022</name>
</gene>
<evidence type="ECO:0000256" key="7">
    <source>
        <dbReference type="ARBA" id="ARBA00037906"/>
    </source>
</evidence>
<sequence>MAMGMAEVQFALSLSGSSSSRHLASTELFPKDKNLSVSFKSRRNVVGVVEGGGWRTRRGTEATGSERRRLGLMAVCRASTLLKLVPESTIKKLKYDLPRFDVIKRKPVDLVIVGAGPAGLAVANRVSAEGLSVCCIDPAPQSVWPNNYGVWVDEFEAMDLLDCLDYTWGSAVVYLDDTTSKLLERPYGRVNRTKLKSKMIEACISHRVQFHQSKVLNVQHDEDRSYVACDDGTLIEATAVLDATGFARRLVQYDKPFNPGYQIAYGIVAEVDGHPFDLDKMLFMDWRDSHLRSDKALMEGNSKLPTFLYAMPFSANRIFLEETSLVARPGVPMDVIQRRMEARLNHLGITVRSIEEDEKCVIPMGGVLPVIPQRVLGIGGTAGMVHPSTGYMVARTLAAAPILADSLVKRLGGSSSPYVSGSTSVSSAEASSTTLQGAEGSLKTNAYHQKGDELAAGVWEDLWPLDRQQQRAFFCFGMQVLLKLNLAGTRRFFYAFFDLEPYHWQGFLSSRLYIMELLGFGLALFKHATNTARAEIIAIGTIPLLNLIRELTQMKPPKMSS</sequence>
<evidence type="ECO:0000256" key="6">
    <source>
        <dbReference type="ARBA" id="ARBA00023235"/>
    </source>
</evidence>
<protein>
    <recommendedName>
        <fullName evidence="3">lycopene beta-cyclase</fullName>
        <ecNumber evidence="3">5.5.1.19</ecNumber>
    </recommendedName>
</protein>
<organism evidence="8 9">
    <name type="scientific">Sphagnum troendelagicum</name>
    <dbReference type="NCBI Taxonomy" id="128251"/>
    <lineage>
        <taxon>Eukaryota</taxon>
        <taxon>Viridiplantae</taxon>
        <taxon>Streptophyta</taxon>
        <taxon>Embryophyta</taxon>
        <taxon>Bryophyta</taxon>
        <taxon>Sphagnophytina</taxon>
        <taxon>Sphagnopsida</taxon>
        <taxon>Sphagnales</taxon>
        <taxon>Sphagnaceae</taxon>
        <taxon>Sphagnum</taxon>
    </lineage>
</organism>
<dbReference type="PANTHER" id="PTHR39757:SF5">
    <property type="entry name" value="OS02G0190600 PROTEIN"/>
    <property type="match status" value="1"/>
</dbReference>
<keyword evidence="9" id="KW-1185">Reference proteome</keyword>
<evidence type="ECO:0000256" key="5">
    <source>
        <dbReference type="ARBA" id="ARBA00023027"/>
    </source>
</evidence>
<dbReference type="EMBL" id="OZ019899">
    <property type="protein sequence ID" value="CAK9231967.1"/>
    <property type="molecule type" value="Genomic_DNA"/>
</dbReference>
<evidence type="ECO:0000256" key="3">
    <source>
        <dbReference type="ARBA" id="ARBA00012242"/>
    </source>
</evidence>
<dbReference type="PANTHER" id="PTHR39757">
    <property type="match status" value="1"/>
</dbReference>